<evidence type="ECO:0000313" key="2">
    <source>
        <dbReference type="Proteomes" id="UP000267535"/>
    </source>
</evidence>
<gene>
    <name evidence="1" type="ORF">EHS89_17620</name>
</gene>
<organism evidence="1 2">
    <name type="scientific">Amphritea balenae</name>
    <dbReference type="NCBI Taxonomy" id="452629"/>
    <lineage>
        <taxon>Bacteria</taxon>
        <taxon>Pseudomonadati</taxon>
        <taxon>Pseudomonadota</taxon>
        <taxon>Gammaproteobacteria</taxon>
        <taxon>Oceanospirillales</taxon>
        <taxon>Oceanospirillaceae</taxon>
        <taxon>Amphritea</taxon>
    </lineage>
</organism>
<sequence length="120" mass="12481">MIVVAVVGVMAAIAYPSYLEFVREARRTDAMSTLLTAQLEQEKFRANNITYASTAASLGVSTTSPDSFYSIAVASSAANSFIVTATPAGNQIGDGCGTFAVDQGGANHTAGYADADCWNR</sequence>
<accession>A0A3P1SKI0</accession>
<dbReference type="EMBL" id="RQXV01000012">
    <property type="protein sequence ID" value="RRC97444.1"/>
    <property type="molecule type" value="Genomic_DNA"/>
</dbReference>
<comment type="caution">
    <text evidence="1">The sequence shown here is derived from an EMBL/GenBank/DDBJ whole genome shotgun (WGS) entry which is preliminary data.</text>
</comment>
<evidence type="ECO:0000313" key="1">
    <source>
        <dbReference type="EMBL" id="RRC97444.1"/>
    </source>
</evidence>
<keyword evidence="2" id="KW-1185">Reference proteome</keyword>
<protein>
    <submittedName>
        <fullName evidence="1">Pilus assembly protein</fullName>
    </submittedName>
</protein>
<dbReference type="SUPFAM" id="SSF54523">
    <property type="entry name" value="Pili subunits"/>
    <property type="match status" value="1"/>
</dbReference>
<dbReference type="AlphaFoldDB" id="A0A3P1SKI0"/>
<name>A0A3P1SKI0_9GAMM</name>
<reference evidence="1 2" key="1">
    <citation type="submission" date="2018-11" db="EMBL/GenBank/DDBJ databases">
        <title>The draft genome sequence of Amphritea balenae JAMM 1525T.</title>
        <authorList>
            <person name="Fang Z."/>
            <person name="Zhang Y."/>
            <person name="Han X."/>
        </authorList>
    </citation>
    <scope>NUCLEOTIDE SEQUENCE [LARGE SCALE GENOMIC DNA]</scope>
    <source>
        <strain evidence="1 2">JAMM 1525</strain>
    </source>
</reference>
<dbReference type="Proteomes" id="UP000267535">
    <property type="component" value="Unassembled WGS sequence"/>
</dbReference>
<dbReference type="Pfam" id="PF16732">
    <property type="entry name" value="ComP_DUS"/>
    <property type="match status" value="1"/>
</dbReference>
<dbReference type="OrthoDB" id="5296638at2"/>
<proteinExistence type="predicted"/>
<dbReference type="InterPro" id="IPR031982">
    <property type="entry name" value="PilE-like"/>
</dbReference>
<dbReference type="GO" id="GO:0043683">
    <property type="term" value="P:type IV pilus assembly"/>
    <property type="evidence" value="ECO:0007669"/>
    <property type="project" value="InterPro"/>
</dbReference>
<dbReference type="Gene3D" id="3.30.700.10">
    <property type="entry name" value="Glycoprotein, Type 4 Pilin"/>
    <property type="match status" value="1"/>
</dbReference>
<dbReference type="InterPro" id="IPR045584">
    <property type="entry name" value="Pilin-like"/>
</dbReference>